<evidence type="ECO:0000313" key="1">
    <source>
        <dbReference type="EMBL" id="MDQ0391124.1"/>
    </source>
</evidence>
<gene>
    <name evidence="1" type="ORF">J3R73_000916</name>
</gene>
<evidence type="ECO:0000313" key="2">
    <source>
        <dbReference type="Proteomes" id="UP001237448"/>
    </source>
</evidence>
<dbReference type="RefSeq" id="WP_307422955.1">
    <property type="nucleotide sequence ID" value="NZ_JAUSVK010000001.1"/>
</dbReference>
<name>A0ABU0FAI2_9HYPH</name>
<protein>
    <submittedName>
        <fullName evidence="1">Uncharacterized protein</fullName>
    </submittedName>
</protein>
<comment type="caution">
    <text evidence="1">The sequence shown here is derived from an EMBL/GenBank/DDBJ whole genome shotgun (WGS) entry which is preliminary data.</text>
</comment>
<proteinExistence type="predicted"/>
<keyword evidence="2" id="KW-1185">Reference proteome</keyword>
<dbReference type="Gene3D" id="2.10.10.20">
    <property type="entry name" value="Carbohydrate-binding module superfamily 5/12"/>
    <property type="match status" value="1"/>
</dbReference>
<sequence>MSITTNDNRRSYGGDGLNTAFAFSIPFTAASDLVALLRAPDGTQTLQVLGTDYTVSGAGNPAGGTVTFTTAPASGVTVVIYRDVPLTQPMNLQDGGPLPAATANGAFDRLTMMMQRLYERVARGITLRETDTPGAGTLDAGGNELANLADGTQTSSAVTVGQLAAVTPVLDGLAAAAQASADSAASSSATAQGAASAASGSAASASAAASSAGTSATNAGASATAAAASAAQSRISWKGQWATGTAYAVADAVQNGGSSYFCILAHTAGSTTQPGVGASWQTAWSLMAAKGTAGTGTGDMLAATYDPQGKAADAFNRTNHTGTQAISTVANLQSSLDAKAATTAVGFFSKLVETIKTADYTVTTADAGGMLVANKASAITFTLPTAASASGEAFFFRNIGAGALTLDGNGSETIEGATTLALPQGTEAMLWSNGTAWRAAVTPRAATTTEAQGGTATGVYMDPAGTKAAISILASSAPDVWVREEQASGTGGGSSVTGSATTRTLNTVKRNVLSGASLASNQVTLPAGTYFATWAAPGYKCQTHQSVLYNVTDGAEIGRGRHMYSDPTYLDMAASVGEAAFTISSAKVVQVRHQFSLATTNGLGAANSLGIEIYTELMIWKVP</sequence>
<organism evidence="1 2">
    <name type="scientific">Labrys monachus</name>
    <dbReference type="NCBI Taxonomy" id="217067"/>
    <lineage>
        <taxon>Bacteria</taxon>
        <taxon>Pseudomonadati</taxon>
        <taxon>Pseudomonadota</taxon>
        <taxon>Alphaproteobacteria</taxon>
        <taxon>Hyphomicrobiales</taxon>
        <taxon>Xanthobacteraceae</taxon>
        <taxon>Labrys</taxon>
    </lineage>
</organism>
<dbReference type="EMBL" id="JAUSVK010000001">
    <property type="protein sequence ID" value="MDQ0391124.1"/>
    <property type="molecule type" value="Genomic_DNA"/>
</dbReference>
<dbReference type="Proteomes" id="UP001237448">
    <property type="component" value="Unassembled WGS sequence"/>
</dbReference>
<accession>A0ABU0FAI2</accession>
<reference evidence="1 2" key="1">
    <citation type="submission" date="2023-07" db="EMBL/GenBank/DDBJ databases">
        <title>Genomic Encyclopedia of Type Strains, Phase IV (KMG-IV): sequencing the most valuable type-strain genomes for metagenomic binning, comparative biology and taxonomic classification.</title>
        <authorList>
            <person name="Goeker M."/>
        </authorList>
    </citation>
    <scope>NUCLEOTIDE SEQUENCE [LARGE SCALE GENOMIC DNA]</scope>
    <source>
        <strain evidence="1 2">DSM 5896</strain>
    </source>
</reference>